<feature type="region of interest" description="Disordered" evidence="1">
    <location>
        <begin position="198"/>
        <end position="220"/>
    </location>
</feature>
<evidence type="ECO:0000313" key="4">
    <source>
        <dbReference type="Proteomes" id="UP000242814"/>
    </source>
</evidence>
<dbReference type="Proteomes" id="UP000242814">
    <property type="component" value="Unassembled WGS sequence"/>
</dbReference>
<feature type="region of interest" description="Disordered" evidence="1">
    <location>
        <begin position="145"/>
        <end position="175"/>
    </location>
</feature>
<protein>
    <recommendedName>
        <fullName evidence="2">Fungal lipase-type domain-containing protein</fullName>
    </recommendedName>
</protein>
<dbReference type="InterPro" id="IPR002921">
    <property type="entry name" value="Fungal_lipase-type"/>
</dbReference>
<feature type="domain" description="Fungal lipase-type" evidence="2">
    <location>
        <begin position="374"/>
        <end position="524"/>
    </location>
</feature>
<dbReference type="Gene3D" id="3.40.50.1820">
    <property type="entry name" value="alpha/beta hydrolase"/>
    <property type="match status" value="1"/>
</dbReference>
<dbReference type="PANTHER" id="PTHR46023:SF6">
    <property type="entry name" value="LIPASE CLASS 3 FAMILY PROTEIN"/>
    <property type="match status" value="1"/>
</dbReference>
<dbReference type="AlphaFoldDB" id="A0A1D2J7W3"/>
<feature type="region of interest" description="Disordered" evidence="1">
    <location>
        <begin position="544"/>
        <end position="564"/>
    </location>
</feature>
<dbReference type="CDD" id="cd00519">
    <property type="entry name" value="Lipase_3"/>
    <property type="match status" value="1"/>
</dbReference>
<name>A0A1D2J7W3_PARBR</name>
<feature type="compositionally biased region" description="Low complexity" evidence="1">
    <location>
        <begin position="266"/>
        <end position="278"/>
    </location>
</feature>
<feature type="compositionally biased region" description="Low complexity" evidence="1">
    <location>
        <begin position="545"/>
        <end position="564"/>
    </location>
</feature>
<dbReference type="InterPro" id="IPR029058">
    <property type="entry name" value="AB_hydrolase_fold"/>
</dbReference>
<feature type="compositionally biased region" description="Low complexity" evidence="1">
    <location>
        <begin position="159"/>
        <end position="171"/>
    </location>
</feature>
<comment type="caution">
    <text evidence="3">The sequence shown here is derived from an EMBL/GenBank/DDBJ whole genome shotgun (WGS) entry which is preliminary data.</text>
</comment>
<reference evidence="3 4" key="1">
    <citation type="submission" date="2016-06" db="EMBL/GenBank/DDBJ databases">
        <authorList>
            <person name="Kjaerup R.B."/>
            <person name="Dalgaard T.S."/>
            <person name="Juul-Madsen H.R."/>
        </authorList>
    </citation>
    <scope>NUCLEOTIDE SEQUENCE [LARGE SCALE GENOMIC DNA]</scope>
    <source>
        <strain evidence="3 4">Pb300</strain>
    </source>
</reference>
<accession>A0A1D2J7W3</accession>
<dbReference type="VEuPathDB" id="FungiDB:PABG_05054"/>
<dbReference type="VEuPathDB" id="FungiDB:PADG_07242"/>
<dbReference type="Pfam" id="PF01764">
    <property type="entry name" value="Lipase_3"/>
    <property type="match status" value="1"/>
</dbReference>
<evidence type="ECO:0000313" key="3">
    <source>
        <dbReference type="EMBL" id="ODH16883.1"/>
    </source>
</evidence>
<feature type="compositionally biased region" description="Polar residues" evidence="1">
    <location>
        <begin position="203"/>
        <end position="220"/>
    </location>
</feature>
<feature type="region of interest" description="Disordered" evidence="1">
    <location>
        <begin position="261"/>
        <end position="290"/>
    </location>
</feature>
<feature type="compositionally biased region" description="Pro residues" evidence="1">
    <location>
        <begin position="146"/>
        <end position="158"/>
    </location>
</feature>
<gene>
    <name evidence="3" type="ORF">ACO22_06325</name>
</gene>
<dbReference type="EMBL" id="LZYO01000333">
    <property type="protein sequence ID" value="ODH16883.1"/>
    <property type="molecule type" value="Genomic_DNA"/>
</dbReference>
<evidence type="ECO:0000259" key="2">
    <source>
        <dbReference type="Pfam" id="PF01764"/>
    </source>
</evidence>
<dbReference type="SUPFAM" id="SSF53474">
    <property type="entry name" value="alpha/beta-Hydrolases"/>
    <property type="match status" value="1"/>
</dbReference>
<dbReference type="PANTHER" id="PTHR46023">
    <property type="entry name" value="LIPASE CLASS 3 PROTEIN-LIKE"/>
    <property type="match status" value="1"/>
</dbReference>
<dbReference type="GO" id="GO:0006629">
    <property type="term" value="P:lipid metabolic process"/>
    <property type="evidence" value="ECO:0007669"/>
    <property type="project" value="InterPro"/>
</dbReference>
<feature type="region of interest" description="Disordered" evidence="1">
    <location>
        <begin position="1"/>
        <end position="73"/>
    </location>
</feature>
<sequence length="672" mass="75038">MTFLVKPLPDVSHRYRRSNTPTISTPLPFPPSYYDQKISTPVLSPPPVPTDLVNPDYSQHSSYPAPPHPGAAVVQHTQNPYYLPNPVPPRLEDHPAYRVTNHSTISSNRNSRYNDCDKKGRRRHTFIPYSPSDYDISRLSVLSTPHLPPTPPISPPLSPSLSPASSHTRSTTSAWVSPVQPVQQHGYFPKWHRHSLVQDRGQRTSGASTHASLNSDTDLDYSSSGSADLSDILSGKLNEVITSIDGQEFSGMERDLRVQYSQTQPSLRGGESSLSSGGARPFHARKRRTSPPSSINYFSKVYHYANSRLPDCLTPLRLYIPTYPLLCLAARFSQRAYSKPTGAERETRVEADWHLGTKAMVIKSELVDNMNVIVFAVRGTHTFRDWATNVNSDPTAPDNFLDDYSNLCHAGFLSVARRMVKPVAARLQQILDENPSRISCSLVITGHSAGGAIASLLYMHMLSETVKSDLVRMRDYFKRVHCITFGAPPVSLWPLQKPTGPGRERFQKWLFFSFVNEGDPVPRADKAYVCSLVDLYVSPAPPLPSLSSSAGGNTTRQSTSTSLQQKFHLFGGGKKRDNNTKRKDHHLIPTVVWKTPPALLYVAGNVILLRGPHREQQEHRAHGKDHAEAFLMKNDDLQNVVFGDPMMHVMELYERRIEILATNAVTARFSLQ</sequence>
<evidence type="ECO:0000256" key="1">
    <source>
        <dbReference type="SAM" id="MobiDB-lite"/>
    </source>
</evidence>
<proteinExistence type="predicted"/>
<organism evidence="3 4">
    <name type="scientific">Paracoccidioides brasiliensis</name>
    <dbReference type="NCBI Taxonomy" id="121759"/>
    <lineage>
        <taxon>Eukaryota</taxon>
        <taxon>Fungi</taxon>
        <taxon>Dikarya</taxon>
        <taxon>Ascomycota</taxon>
        <taxon>Pezizomycotina</taxon>
        <taxon>Eurotiomycetes</taxon>
        <taxon>Eurotiomycetidae</taxon>
        <taxon>Onygenales</taxon>
        <taxon>Ajellomycetaceae</taxon>
        <taxon>Paracoccidioides</taxon>
    </lineage>
</organism>